<organism evidence="2 3">
    <name type="scientific">Thermodesulforhabdus norvegica</name>
    <dbReference type="NCBI Taxonomy" id="39841"/>
    <lineage>
        <taxon>Bacteria</taxon>
        <taxon>Pseudomonadati</taxon>
        <taxon>Thermodesulfobacteriota</taxon>
        <taxon>Syntrophobacteria</taxon>
        <taxon>Syntrophobacterales</taxon>
        <taxon>Thermodesulforhabdaceae</taxon>
        <taxon>Thermodesulforhabdus</taxon>
    </lineage>
</organism>
<proteinExistence type="predicted"/>
<dbReference type="OrthoDB" id="9781560at2"/>
<keyword evidence="1" id="KW-0175">Coiled coil</keyword>
<dbReference type="InterPro" id="IPR013414">
    <property type="entry name" value="Cas7/Cst2/DevR_sub_I-B/Tneap"/>
</dbReference>
<dbReference type="Proteomes" id="UP000199611">
    <property type="component" value="Unassembled WGS sequence"/>
</dbReference>
<sequence>MKRVLISILARVKGNVNANGTIAALTEIKKFFTTDGETRVYVSGRCVKYCIKQRLSEKGFELSPLERPRRVVISKGNPVLYIDDDLFGFMMAEVPGEAARRRFAPIKTDGIVALRHCEITRDFGGRFDPTEKEMPSPFEVEVADFIGQNNWILTENIGRFEDKEITDIIKNSPVKLEERDENGKKFYYLPSEVSDNANKKYERKSRLRAFLEVLLKERYTFPRSATNLHQPHYYYAVLLPTERLLPLFAHIDYEIKNGKVVLNLDKMEDWGSLLMDGEKVTIIDFEHALDDEVKLRIENYRKRIEGLENEIKSTNDEELKKKMEEEKEEIENRIGVLESIKVISPYRIESVINEITNYLVGA</sequence>
<dbReference type="AlphaFoldDB" id="A0A1I4WFF2"/>
<gene>
    <name evidence="2" type="ORF">SAMN05660836_02714</name>
</gene>
<dbReference type="STRING" id="39841.SAMN05660836_02714"/>
<dbReference type="EMBL" id="FOUU01000018">
    <property type="protein sequence ID" value="SFN11916.1"/>
    <property type="molecule type" value="Genomic_DNA"/>
</dbReference>
<protein>
    <submittedName>
        <fullName evidence="2">CRISPR-associated protein Cst2</fullName>
    </submittedName>
</protein>
<dbReference type="RefSeq" id="WP_093396560.1">
    <property type="nucleotide sequence ID" value="NZ_FOUU01000018.1"/>
</dbReference>
<dbReference type="NCBIfam" id="TIGR02585">
    <property type="entry name" value="cas_Cst2_DevR"/>
    <property type="match status" value="1"/>
</dbReference>
<evidence type="ECO:0000256" key="1">
    <source>
        <dbReference type="SAM" id="Coils"/>
    </source>
</evidence>
<evidence type="ECO:0000313" key="2">
    <source>
        <dbReference type="EMBL" id="SFN11916.1"/>
    </source>
</evidence>
<reference evidence="2 3" key="1">
    <citation type="submission" date="2016-10" db="EMBL/GenBank/DDBJ databases">
        <authorList>
            <person name="de Groot N.N."/>
        </authorList>
    </citation>
    <scope>NUCLEOTIDE SEQUENCE [LARGE SCALE GENOMIC DNA]</scope>
    <source>
        <strain evidence="2 3">DSM 9990</strain>
    </source>
</reference>
<accession>A0A1I4WFF2</accession>
<name>A0A1I4WFF2_9BACT</name>
<feature type="coiled-coil region" evidence="1">
    <location>
        <begin position="290"/>
        <end position="340"/>
    </location>
</feature>
<evidence type="ECO:0000313" key="3">
    <source>
        <dbReference type="Proteomes" id="UP000199611"/>
    </source>
</evidence>
<keyword evidence="3" id="KW-1185">Reference proteome</keyword>